<keyword evidence="3" id="KW-1185">Reference proteome</keyword>
<proteinExistence type="predicted"/>
<dbReference type="GeneTree" id="ENSGT00990000213194"/>
<protein>
    <submittedName>
        <fullName evidence="2">Uncharacterized protein</fullName>
    </submittedName>
</protein>
<dbReference type="Proteomes" id="UP000472274">
    <property type="component" value="Unplaced"/>
</dbReference>
<accession>A0A674ICR7</accession>
<sequence length="170" mass="18204">AAVESRELSSGLGSGQRPRVGTKVGNSKLGGGGRTQTDKILCQLVSPSLCLACPGFLAAQLFPTCVMLRRNKSVMLVPAGNPRRRTASGSSNLSASTARLSARGLTEIMGYMKGKLMHHNTQLMEALKPPHKYMPESVRDGKDMDMYKEEKPTVCEDKGLSPAVPKTESA</sequence>
<dbReference type="InParanoid" id="A0A674ICR7"/>
<evidence type="ECO:0000256" key="1">
    <source>
        <dbReference type="SAM" id="MobiDB-lite"/>
    </source>
</evidence>
<evidence type="ECO:0000313" key="2">
    <source>
        <dbReference type="Ensembl" id="ENSTMTP00000007216.1"/>
    </source>
</evidence>
<dbReference type="Ensembl" id="ENSTMTT00000007460.1">
    <property type="protein sequence ID" value="ENSTMTP00000007216.1"/>
    <property type="gene ID" value="ENSTMTG00000005271.1"/>
</dbReference>
<organism evidence="2 3">
    <name type="scientific">Terrapene triunguis</name>
    <name type="common">Three-toed box turtle</name>
    <dbReference type="NCBI Taxonomy" id="2587831"/>
    <lineage>
        <taxon>Eukaryota</taxon>
        <taxon>Metazoa</taxon>
        <taxon>Chordata</taxon>
        <taxon>Craniata</taxon>
        <taxon>Vertebrata</taxon>
        <taxon>Euteleostomi</taxon>
        <taxon>Archelosauria</taxon>
        <taxon>Testudinata</taxon>
        <taxon>Testudines</taxon>
        <taxon>Cryptodira</taxon>
        <taxon>Durocryptodira</taxon>
        <taxon>Testudinoidea</taxon>
        <taxon>Emydidae</taxon>
        <taxon>Terrapene</taxon>
    </lineage>
</organism>
<dbReference type="AlphaFoldDB" id="A0A674ICR7"/>
<evidence type="ECO:0000313" key="3">
    <source>
        <dbReference type="Proteomes" id="UP000472274"/>
    </source>
</evidence>
<reference evidence="2" key="1">
    <citation type="submission" date="2025-08" db="UniProtKB">
        <authorList>
            <consortium name="Ensembl"/>
        </authorList>
    </citation>
    <scope>IDENTIFICATION</scope>
</reference>
<name>A0A674ICR7_9SAUR</name>
<feature type="region of interest" description="Disordered" evidence="1">
    <location>
        <begin position="1"/>
        <end position="32"/>
    </location>
</feature>
<reference evidence="2" key="2">
    <citation type="submission" date="2025-09" db="UniProtKB">
        <authorList>
            <consortium name="Ensembl"/>
        </authorList>
    </citation>
    <scope>IDENTIFICATION</scope>
</reference>